<evidence type="ECO:0000313" key="9">
    <source>
        <dbReference type="Proteomes" id="UP000712157"/>
    </source>
</evidence>
<feature type="transmembrane region" description="Helical" evidence="6">
    <location>
        <begin position="25"/>
        <end position="46"/>
    </location>
</feature>
<sequence length="245" mass="27418">MSRQVRTMKDLTDSALLYQAKFPRFGYLLIVVVTAALIITGIWMSVFPRVLVISGEGVVQGANKTSILAQEYGEIANLLVKEGSYVDRGDAIFYLKDKTEPLRALESGIIHLNRDYQTGSQILKGEELGSINNERDSYVIVSRIEAKDRPRIQKGDEVQIVVKGLSQSTYGCLYGTVDSIDSDVTIEEQTDSAIFKIRIIPNQDYLLSHTGEKINLMSGMLAETRITYAQMSYLDYLKSQLGIQF</sequence>
<dbReference type="Gene3D" id="2.40.30.170">
    <property type="match status" value="1"/>
</dbReference>
<keyword evidence="4 6" id="KW-1133">Transmembrane helix</keyword>
<name>A0A949K8M0_9FIRM</name>
<dbReference type="RefSeq" id="WP_238723044.1">
    <property type="nucleotide sequence ID" value="NZ_JAHQCW010000050.1"/>
</dbReference>
<protein>
    <submittedName>
        <fullName evidence="8">HlyD family efflux transporter periplasmic adaptor subunit</fullName>
    </submittedName>
</protein>
<comment type="caution">
    <text evidence="8">The sequence shown here is derived from an EMBL/GenBank/DDBJ whole genome shotgun (WGS) entry which is preliminary data.</text>
</comment>
<evidence type="ECO:0000259" key="7">
    <source>
        <dbReference type="Pfam" id="PF26002"/>
    </source>
</evidence>
<dbReference type="InterPro" id="IPR058982">
    <property type="entry name" value="Beta-barrel_AprE"/>
</dbReference>
<keyword evidence="9" id="KW-1185">Reference proteome</keyword>
<gene>
    <name evidence="8" type="ORF">KTH89_21530</name>
</gene>
<accession>A0A949K8M0</accession>
<dbReference type="InterPro" id="IPR050739">
    <property type="entry name" value="MFP"/>
</dbReference>
<evidence type="ECO:0000256" key="4">
    <source>
        <dbReference type="ARBA" id="ARBA00022989"/>
    </source>
</evidence>
<evidence type="ECO:0000256" key="5">
    <source>
        <dbReference type="ARBA" id="ARBA00023136"/>
    </source>
</evidence>
<dbReference type="PANTHER" id="PTHR30386:SF26">
    <property type="entry name" value="TRANSPORT PROTEIN COMB"/>
    <property type="match status" value="1"/>
</dbReference>
<feature type="domain" description="AprE-like beta-barrel" evidence="7">
    <location>
        <begin position="139"/>
        <end position="227"/>
    </location>
</feature>
<keyword evidence="3 6" id="KW-0812">Transmembrane</keyword>
<dbReference type="Pfam" id="PF26002">
    <property type="entry name" value="Beta-barrel_AprE"/>
    <property type="match status" value="1"/>
</dbReference>
<evidence type="ECO:0000256" key="1">
    <source>
        <dbReference type="ARBA" id="ARBA00004167"/>
    </source>
</evidence>
<reference evidence="8" key="1">
    <citation type="submission" date="2021-06" db="EMBL/GenBank/DDBJ databases">
        <title>Description of novel taxa of the family Lachnospiraceae.</title>
        <authorList>
            <person name="Chaplin A.V."/>
            <person name="Sokolova S.R."/>
            <person name="Pikina A.P."/>
            <person name="Korzhanova M."/>
            <person name="Belova V."/>
            <person name="Korostin D."/>
            <person name="Efimov B.A."/>
        </authorList>
    </citation>
    <scope>NUCLEOTIDE SEQUENCE</scope>
    <source>
        <strain evidence="8">ASD5720</strain>
    </source>
</reference>
<dbReference type="EMBL" id="JAHQCW010000050">
    <property type="protein sequence ID" value="MBU9739123.1"/>
    <property type="molecule type" value="Genomic_DNA"/>
</dbReference>
<comment type="similarity">
    <text evidence="2">Belongs to the membrane fusion protein (MFP) (TC 8.A.1) family.</text>
</comment>
<comment type="subcellular location">
    <subcellularLocation>
        <location evidence="1">Membrane</location>
        <topology evidence="1">Single-pass membrane protein</topology>
    </subcellularLocation>
</comment>
<dbReference type="PANTHER" id="PTHR30386">
    <property type="entry name" value="MEMBRANE FUSION SUBUNIT OF EMRAB-TOLC MULTIDRUG EFFLUX PUMP"/>
    <property type="match status" value="1"/>
</dbReference>
<organism evidence="8 9">
    <name type="scientific">Diplocloster agilis</name>
    <dbReference type="NCBI Taxonomy" id="2850323"/>
    <lineage>
        <taxon>Bacteria</taxon>
        <taxon>Bacillati</taxon>
        <taxon>Bacillota</taxon>
        <taxon>Clostridia</taxon>
        <taxon>Lachnospirales</taxon>
        <taxon>Lachnospiraceae</taxon>
        <taxon>Diplocloster</taxon>
    </lineage>
</organism>
<evidence type="ECO:0000256" key="6">
    <source>
        <dbReference type="SAM" id="Phobius"/>
    </source>
</evidence>
<proteinExistence type="inferred from homology"/>
<evidence type="ECO:0000313" key="8">
    <source>
        <dbReference type="EMBL" id="MBU9739123.1"/>
    </source>
</evidence>
<evidence type="ECO:0000256" key="2">
    <source>
        <dbReference type="ARBA" id="ARBA00009477"/>
    </source>
</evidence>
<keyword evidence="5 6" id="KW-0472">Membrane</keyword>
<dbReference type="Proteomes" id="UP000712157">
    <property type="component" value="Unassembled WGS sequence"/>
</dbReference>
<evidence type="ECO:0000256" key="3">
    <source>
        <dbReference type="ARBA" id="ARBA00022692"/>
    </source>
</evidence>
<dbReference type="AlphaFoldDB" id="A0A949K8M0"/>
<dbReference type="GO" id="GO:0016020">
    <property type="term" value="C:membrane"/>
    <property type="evidence" value="ECO:0007669"/>
    <property type="project" value="UniProtKB-SubCell"/>
</dbReference>